<gene>
    <name evidence="1" type="ORF">L2E82_08439</name>
</gene>
<accession>A0ACB9G7I4</accession>
<proteinExistence type="predicted"/>
<name>A0ACB9G7I4_CICIN</name>
<sequence>MRGPVIGKYPSSDGNGDVGAGNGIIKYNRKCRDIVFLVFFIAFWITMIANSSFGFNQGNPLRLNFGLDYKGNVCGGKHSDFDLRELELKYWVNPNQVYQSGMKNSGTYRLVVFELEEPTPDLQSYTRSFECDREKEIGGWT</sequence>
<dbReference type="EMBL" id="CM042010">
    <property type="protein sequence ID" value="KAI3779015.1"/>
    <property type="molecule type" value="Genomic_DNA"/>
</dbReference>
<reference evidence="1 2" key="2">
    <citation type="journal article" date="2022" name="Mol. Ecol. Resour.">
        <title>The genomes of chicory, endive, great burdock and yacon provide insights into Asteraceae paleo-polyploidization history and plant inulin production.</title>
        <authorList>
            <person name="Fan W."/>
            <person name="Wang S."/>
            <person name="Wang H."/>
            <person name="Wang A."/>
            <person name="Jiang F."/>
            <person name="Liu H."/>
            <person name="Zhao H."/>
            <person name="Xu D."/>
            <person name="Zhang Y."/>
        </authorList>
    </citation>
    <scope>NUCLEOTIDE SEQUENCE [LARGE SCALE GENOMIC DNA]</scope>
    <source>
        <strain evidence="2">cv. Punajuju</strain>
        <tissue evidence="1">Leaves</tissue>
    </source>
</reference>
<reference evidence="2" key="1">
    <citation type="journal article" date="2022" name="Mol. Ecol. Resour.">
        <title>The genomes of chicory, endive, great burdock and yacon provide insights into Asteraceae palaeo-polyploidization history and plant inulin production.</title>
        <authorList>
            <person name="Fan W."/>
            <person name="Wang S."/>
            <person name="Wang H."/>
            <person name="Wang A."/>
            <person name="Jiang F."/>
            <person name="Liu H."/>
            <person name="Zhao H."/>
            <person name="Xu D."/>
            <person name="Zhang Y."/>
        </authorList>
    </citation>
    <scope>NUCLEOTIDE SEQUENCE [LARGE SCALE GENOMIC DNA]</scope>
    <source>
        <strain evidence="2">cv. Punajuju</strain>
    </source>
</reference>
<evidence type="ECO:0000313" key="2">
    <source>
        <dbReference type="Proteomes" id="UP001055811"/>
    </source>
</evidence>
<evidence type="ECO:0000313" key="1">
    <source>
        <dbReference type="EMBL" id="KAI3779015.1"/>
    </source>
</evidence>
<organism evidence="1 2">
    <name type="scientific">Cichorium intybus</name>
    <name type="common">Chicory</name>
    <dbReference type="NCBI Taxonomy" id="13427"/>
    <lineage>
        <taxon>Eukaryota</taxon>
        <taxon>Viridiplantae</taxon>
        <taxon>Streptophyta</taxon>
        <taxon>Embryophyta</taxon>
        <taxon>Tracheophyta</taxon>
        <taxon>Spermatophyta</taxon>
        <taxon>Magnoliopsida</taxon>
        <taxon>eudicotyledons</taxon>
        <taxon>Gunneridae</taxon>
        <taxon>Pentapetalae</taxon>
        <taxon>asterids</taxon>
        <taxon>campanulids</taxon>
        <taxon>Asterales</taxon>
        <taxon>Asteraceae</taxon>
        <taxon>Cichorioideae</taxon>
        <taxon>Cichorieae</taxon>
        <taxon>Cichoriinae</taxon>
        <taxon>Cichorium</taxon>
    </lineage>
</organism>
<comment type="caution">
    <text evidence="1">The sequence shown here is derived from an EMBL/GenBank/DDBJ whole genome shotgun (WGS) entry which is preliminary data.</text>
</comment>
<protein>
    <submittedName>
        <fullName evidence="1">Uncharacterized protein</fullName>
    </submittedName>
</protein>
<dbReference type="Proteomes" id="UP001055811">
    <property type="component" value="Linkage Group LG02"/>
</dbReference>
<keyword evidence="2" id="KW-1185">Reference proteome</keyword>